<evidence type="ECO:0000259" key="6">
    <source>
        <dbReference type="Pfam" id="PF07980"/>
    </source>
</evidence>
<dbReference type="InterPro" id="IPR012944">
    <property type="entry name" value="SusD_RagB_dom"/>
</dbReference>
<dbReference type="Gene3D" id="1.25.40.390">
    <property type="match status" value="1"/>
</dbReference>
<evidence type="ECO:0000256" key="1">
    <source>
        <dbReference type="ARBA" id="ARBA00004442"/>
    </source>
</evidence>
<keyword evidence="3" id="KW-0732">Signal</keyword>
<evidence type="ECO:0000313" key="9">
    <source>
        <dbReference type="Proteomes" id="UP000031246"/>
    </source>
</evidence>
<feature type="domain" description="SusD-like N-terminal" evidence="7">
    <location>
        <begin position="109"/>
        <end position="212"/>
    </location>
</feature>
<evidence type="ECO:0000313" key="8">
    <source>
        <dbReference type="EMBL" id="KIA91893.1"/>
    </source>
</evidence>
<dbReference type="Pfam" id="PF14322">
    <property type="entry name" value="SusD-like_3"/>
    <property type="match status" value="1"/>
</dbReference>
<accession>A0A0C1FJB0</accession>
<protein>
    <submittedName>
        <fullName evidence="8">Starch-binding protein</fullName>
    </submittedName>
</protein>
<organism evidence="8 9">
    <name type="scientific">Pedobacter kyungheensis</name>
    <dbReference type="NCBI Taxonomy" id="1069985"/>
    <lineage>
        <taxon>Bacteria</taxon>
        <taxon>Pseudomonadati</taxon>
        <taxon>Bacteroidota</taxon>
        <taxon>Sphingobacteriia</taxon>
        <taxon>Sphingobacteriales</taxon>
        <taxon>Sphingobacteriaceae</taxon>
        <taxon>Pedobacter</taxon>
    </lineage>
</organism>
<dbReference type="GO" id="GO:0009279">
    <property type="term" value="C:cell outer membrane"/>
    <property type="evidence" value="ECO:0007669"/>
    <property type="project" value="UniProtKB-SubCell"/>
</dbReference>
<comment type="caution">
    <text evidence="8">The sequence shown here is derived from an EMBL/GenBank/DDBJ whole genome shotgun (WGS) entry which is preliminary data.</text>
</comment>
<evidence type="ECO:0000256" key="3">
    <source>
        <dbReference type="ARBA" id="ARBA00022729"/>
    </source>
</evidence>
<dbReference type="Pfam" id="PF07980">
    <property type="entry name" value="SusD_RagB"/>
    <property type="match status" value="1"/>
</dbReference>
<evidence type="ECO:0000259" key="7">
    <source>
        <dbReference type="Pfam" id="PF14322"/>
    </source>
</evidence>
<sequence>MESNTNKTSTMMKNILYTFLLAVVVLSGCNKALETDSTRVVGEKNMWNTVEDARAGIMGVYALTRAALSDNNGHWIYGDVRTAEFTSPKRQDLKAIISNNLNASYPVVESLSDWTRFYAIVNGANVFMENVAHVKATDKRYSDNNMTVDVAQARFLRAFAYFYMVRIWGDVPFIISSNEGVFENKPRESQAKILAWVESEMLKAAADLPYIYSGGDIQQPSNYYNEDRTRWGGALATKVTAYAVLAHVAAWTADYSNVAKYAKFVEDNYGKSGGGFTSVTDLSNSNGFFYNKNFRQMFGFNSDYGHIDGSSTGHIEELTLAEPIITKAIPDIYLPKDSILKYFNLPKDERFAIDTLGQSKFDRYFTNLNGKYPIFSKIKVIQGGGTDPNFRYFTSALIFTRLEDVVLLRAEALSVLGDQEGAKNELLQVMNRRVTSGTEVTIDLTKVDILKMIFEERHRELMGEGQRWYDLIRYNKIRQNDAKFMNLINSGGIYWPISRRLLLQNNLLTQNTYWR</sequence>
<dbReference type="InterPro" id="IPR033985">
    <property type="entry name" value="SusD-like_N"/>
</dbReference>
<name>A0A0C1FJB0_9SPHI</name>
<comment type="similarity">
    <text evidence="2">Belongs to the SusD family.</text>
</comment>
<dbReference type="OrthoDB" id="9773740at2"/>
<evidence type="ECO:0000256" key="2">
    <source>
        <dbReference type="ARBA" id="ARBA00006275"/>
    </source>
</evidence>
<comment type="subcellular location">
    <subcellularLocation>
        <location evidence="1">Cell outer membrane</location>
    </subcellularLocation>
</comment>
<gene>
    <name evidence="8" type="ORF">OC25_19065</name>
</gene>
<feature type="domain" description="RagB/SusD" evidence="6">
    <location>
        <begin position="387"/>
        <end position="486"/>
    </location>
</feature>
<keyword evidence="5" id="KW-0998">Cell outer membrane</keyword>
<keyword evidence="4" id="KW-0472">Membrane</keyword>
<evidence type="ECO:0000256" key="4">
    <source>
        <dbReference type="ARBA" id="ARBA00023136"/>
    </source>
</evidence>
<dbReference type="InterPro" id="IPR011990">
    <property type="entry name" value="TPR-like_helical_dom_sf"/>
</dbReference>
<evidence type="ECO:0000256" key="5">
    <source>
        <dbReference type="ARBA" id="ARBA00023237"/>
    </source>
</evidence>
<dbReference type="AlphaFoldDB" id="A0A0C1FJB0"/>
<dbReference type="CDD" id="cd08977">
    <property type="entry name" value="SusD"/>
    <property type="match status" value="1"/>
</dbReference>
<dbReference type="EMBL" id="JSYN01000025">
    <property type="protein sequence ID" value="KIA91893.1"/>
    <property type="molecule type" value="Genomic_DNA"/>
</dbReference>
<dbReference type="PROSITE" id="PS51257">
    <property type="entry name" value="PROKAR_LIPOPROTEIN"/>
    <property type="match status" value="1"/>
</dbReference>
<dbReference type="SUPFAM" id="SSF48452">
    <property type="entry name" value="TPR-like"/>
    <property type="match status" value="1"/>
</dbReference>
<keyword evidence="9" id="KW-1185">Reference proteome</keyword>
<proteinExistence type="inferred from homology"/>
<reference evidence="8 9" key="1">
    <citation type="submission" date="2014-10" db="EMBL/GenBank/DDBJ databases">
        <title>Pedobacter Kyungheensis.</title>
        <authorList>
            <person name="Anderson B.M."/>
            <person name="Newman J.D."/>
        </authorList>
    </citation>
    <scope>NUCLEOTIDE SEQUENCE [LARGE SCALE GENOMIC DNA]</scope>
    <source>
        <strain evidence="8 9">KACC 16221</strain>
    </source>
</reference>
<dbReference type="Proteomes" id="UP000031246">
    <property type="component" value="Unassembled WGS sequence"/>
</dbReference>